<feature type="transmembrane region" description="Helical" evidence="1">
    <location>
        <begin position="21"/>
        <end position="40"/>
    </location>
</feature>
<keyword evidence="3" id="KW-1185">Reference proteome</keyword>
<gene>
    <name evidence="2" type="ORF">FHX34_102688</name>
</gene>
<proteinExistence type="predicted"/>
<dbReference type="EMBL" id="VIWY01000002">
    <property type="protein sequence ID" value="TWG24135.1"/>
    <property type="molecule type" value="Genomic_DNA"/>
</dbReference>
<dbReference type="AlphaFoldDB" id="A0A561WJV2"/>
<evidence type="ECO:0000256" key="1">
    <source>
        <dbReference type="SAM" id="Phobius"/>
    </source>
</evidence>
<dbReference type="Proteomes" id="UP000320239">
    <property type="component" value="Unassembled WGS sequence"/>
</dbReference>
<name>A0A561WJV2_ACTTI</name>
<reference evidence="2 3" key="1">
    <citation type="submission" date="2019-06" db="EMBL/GenBank/DDBJ databases">
        <title>Sequencing the genomes of 1000 actinobacteria strains.</title>
        <authorList>
            <person name="Klenk H.-P."/>
        </authorList>
    </citation>
    <scope>NUCLEOTIDE SEQUENCE [LARGE SCALE GENOMIC DNA]</scope>
    <source>
        <strain evidence="2 3">DSM 43866</strain>
    </source>
</reference>
<dbReference type="PANTHER" id="PTHR42305">
    <property type="entry name" value="MEMBRANE PROTEIN RV1733C-RELATED"/>
    <property type="match status" value="1"/>
</dbReference>
<organism evidence="2 3">
    <name type="scientific">Actinoplanes teichomyceticus</name>
    <dbReference type="NCBI Taxonomy" id="1867"/>
    <lineage>
        <taxon>Bacteria</taxon>
        <taxon>Bacillati</taxon>
        <taxon>Actinomycetota</taxon>
        <taxon>Actinomycetes</taxon>
        <taxon>Micromonosporales</taxon>
        <taxon>Micromonosporaceae</taxon>
        <taxon>Actinoplanes</taxon>
    </lineage>
</organism>
<sequence length="189" mass="20898">MARRLGREPNVLRRTSDRVESLLVFVLVVAFLAGAPLLAWRAGDAAYRAEARAWRWEREHVFRVDAVLVEDAATTGAWGPRTLTPLAARATWTAPDGSAHSGIVQTEERARAGSRVEVWVDDTGQLRVPPARRSPASQAILVGAAATLCLAAVLAGLHLAARGVLDRQRDRAWARQWREVGPRWSRDRR</sequence>
<keyword evidence="1" id="KW-1133">Transmembrane helix</keyword>
<keyword evidence="1" id="KW-0812">Transmembrane</keyword>
<dbReference type="PANTHER" id="PTHR42305:SF1">
    <property type="entry name" value="MEMBRANE PROTEIN RV1733C-RELATED"/>
    <property type="match status" value="1"/>
</dbReference>
<dbReference type="InterPro" id="IPR039708">
    <property type="entry name" value="MT1774/Rv1733c-like"/>
</dbReference>
<comment type="caution">
    <text evidence="2">The sequence shown here is derived from an EMBL/GenBank/DDBJ whole genome shotgun (WGS) entry which is preliminary data.</text>
</comment>
<keyword evidence="1" id="KW-0472">Membrane</keyword>
<evidence type="ECO:0000313" key="3">
    <source>
        <dbReference type="Proteomes" id="UP000320239"/>
    </source>
</evidence>
<accession>A0A561WJV2</accession>
<protein>
    <submittedName>
        <fullName evidence="2">Uncharacterized protein</fullName>
    </submittedName>
</protein>
<feature type="transmembrane region" description="Helical" evidence="1">
    <location>
        <begin position="139"/>
        <end position="161"/>
    </location>
</feature>
<evidence type="ECO:0000313" key="2">
    <source>
        <dbReference type="EMBL" id="TWG24135.1"/>
    </source>
</evidence>